<evidence type="ECO:0000256" key="7">
    <source>
        <dbReference type="ARBA" id="ARBA00023157"/>
    </source>
</evidence>
<feature type="transmembrane region" description="Helical" evidence="11">
    <location>
        <begin position="102"/>
        <end position="124"/>
    </location>
</feature>
<dbReference type="PROSITE" id="PS00237">
    <property type="entry name" value="G_PROTEIN_RECEP_F1_1"/>
    <property type="match status" value="1"/>
</dbReference>
<keyword evidence="3 10" id="KW-0812">Transmembrane</keyword>
<dbReference type="InterPro" id="IPR017452">
    <property type="entry name" value="GPCR_Rhodpsn_7TM"/>
</dbReference>
<evidence type="ECO:0000313" key="13">
    <source>
        <dbReference type="EMBL" id="CAD5111514.1"/>
    </source>
</evidence>
<dbReference type="PANTHER" id="PTHR24248">
    <property type="entry name" value="ADRENERGIC RECEPTOR-RELATED G-PROTEIN COUPLED RECEPTOR"/>
    <property type="match status" value="1"/>
</dbReference>
<keyword evidence="4 11" id="KW-1133">Transmembrane helix</keyword>
<feature type="transmembrane region" description="Helical" evidence="11">
    <location>
        <begin position="331"/>
        <end position="350"/>
    </location>
</feature>
<dbReference type="FunFam" id="1.20.1070.10:FF:000523">
    <property type="entry name" value="5-hydroxytryptamine receptor 2B"/>
    <property type="match status" value="1"/>
</dbReference>
<dbReference type="PRINTS" id="PR00237">
    <property type="entry name" value="GPCRRHODOPSN"/>
</dbReference>
<sequence length="406" mass="45713">MITLNNCIVLDWQNDSNSTIDAYEDSPPTYPASLLCLFLISGVIGNVLVCLAVIREKKLHNVTNYFLMSLAVADLLVSLLVMPIAIVTVIKGYWPFGFELCAFWQASDVMLCTASIMHMCIISLDRYIGIRHPLLAARHKRRNAVAFKIIIAWMSAILISSPILILGFLDSSYVLRNSQCGIFNSNFLIYGSLAAFFIPLVIMLISYGLTVHVLESHKVKVSSRSRRSCSRQQSVNGDRRTLLQDQTRRQTPRLQKLVKKHQVALKAASLLLQKSNEKRTMATVRTEQKAIRVLGIIVALFIACWAPFFTLNIVLGACKSCTPPHRSVLEAFLWLGYTSSTLNPLVYTLFNRTFRKTFLQILRCKHSSKKNSSLSQTTALLAANTLRLRAMVPRAKRYQEHAEVNC</sequence>
<evidence type="ECO:0000256" key="3">
    <source>
        <dbReference type="ARBA" id="ARBA00022692"/>
    </source>
</evidence>
<evidence type="ECO:0000256" key="5">
    <source>
        <dbReference type="ARBA" id="ARBA00023040"/>
    </source>
</evidence>
<dbReference type="CDD" id="cd15052">
    <property type="entry name" value="7tmA_5-HT2"/>
    <property type="match status" value="1"/>
</dbReference>
<evidence type="ECO:0000256" key="1">
    <source>
        <dbReference type="ARBA" id="ARBA00004651"/>
    </source>
</evidence>
<dbReference type="PROSITE" id="PS50262">
    <property type="entry name" value="G_PROTEIN_RECEP_F1_2"/>
    <property type="match status" value="1"/>
</dbReference>
<organism evidence="13 14">
    <name type="scientific">Dimorphilus gyrociliatus</name>
    <dbReference type="NCBI Taxonomy" id="2664684"/>
    <lineage>
        <taxon>Eukaryota</taxon>
        <taxon>Metazoa</taxon>
        <taxon>Spiralia</taxon>
        <taxon>Lophotrochozoa</taxon>
        <taxon>Annelida</taxon>
        <taxon>Polychaeta</taxon>
        <taxon>Polychaeta incertae sedis</taxon>
        <taxon>Dinophilidae</taxon>
        <taxon>Dimorphilus</taxon>
    </lineage>
</organism>
<dbReference type="OrthoDB" id="10034726at2759"/>
<keyword evidence="9 10" id="KW-0807">Transducer</keyword>
<feature type="domain" description="G-protein coupled receptors family 1 profile" evidence="12">
    <location>
        <begin position="45"/>
        <end position="347"/>
    </location>
</feature>
<dbReference type="GO" id="GO:0045202">
    <property type="term" value="C:synapse"/>
    <property type="evidence" value="ECO:0007669"/>
    <property type="project" value="GOC"/>
</dbReference>
<feature type="transmembrane region" description="Helical" evidence="11">
    <location>
        <begin position="32"/>
        <end position="54"/>
    </location>
</feature>
<name>A0A7I8V5R9_9ANNE</name>
<evidence type="ECO:0000259" key="12">
    <source>
        <dbReference type="PROSITE" id="PS50262"/>
    </source>
</evidence>
<dbReference type="InterPro" id="IPR000276">
    <property type="entry name" value="GPCR_Rhodpsn"/>
</dbReference>
<dbReference type="PANTHER" id="PTHR24248:SF125">
    <property type="entry name" value="DOPAMINE D2-LIKE RECEPTOR"/>
    <property type="match status" value="1"/>
</dbReference>
<evidence type="ECO:0000256" key="11">
    <source>
        <dbReference type="SAM" id="Phobius"/>
    </source>
</evidence>
<reference evidence="13 14" key="1">
    <citation type="submission" date="2020-08" db="EMBL/GenBank/DDBJ databases">
        <authorList>
            <person name="Hejnol A."/>
        </authorList>
    </citation>
    <scope>NUCLEOTIDE SEQUENCE [LARGE SCALE GENOMIC DNA]</scope>
</reference>
<evidence type="ECO:0000313" key="14">
    <source>
        <dbReference type="Proteomes" id="UP000549394"/>
    </source>
</evidence>
<dbReference type="EMBL" id="CAJFCJ010000001">
    <property type="protein sequence ID" value="CAD5111514.1"/>
    <property type="molecule type" value="Genomic_DNA"/>
</dbReference>
<keyword evidence="2" id="KW-1003">Cell membrane</keyword>
<keyword evidence="5 10" id="KW-0297">G-protein coupled receptor</keyword>
<dbReference type="SUPFAM" id="SSF81321">
    <property type="entry name" value="Family A G protein-coupled receptor-like"/>
    <property type="match status" value="1"/>
</dbReference>
<dbReference type="GO" id="GO:0004930">
    <property type="term" value="F:G protein-coupled receptor activity"/>
    <property type="evidence" value="ECO:0007669"/>
    <property type="project" value="UniProtKB-KW"/>
</dbReference>
<protein>
    <submittedName>
        <fullName evidence="13">DgyrCDS820</fullName>
    </submittedName>
</protein>
<proteinExistence type="inferred from homology"/>
<evidence type="ECO:0000256" key="9">
    <source>
        <dbReference type="ARBA" id="ARBA00023224"/>
    </source>
</evidence>
<comment type="subcellular location">
    <subcellularLocation>
        <location evidence="1">Cell membrane</location>
        <topology evidence="1">Multi-pass membrane protein</topology>
    </subcellularLocation>
</comment>
<keyword evidence="7" id="KW-1015">Disulfide bond</keyword>
<feature type="transmembrane region" description="Helical" evidence="11">
    <location>
        <begin position="290"/>
        <end position="311"/>
    </location>
</feature>
<accession>A0A7I8V5R9</accession>
<evidence type="ECO:0000256" key="10">
    <source>
        <dbReference type="RuleBase" id="RU000688"/>
    </source>
</evidence>
<feature type="transmembrane region" description="Helical" evidence="11">
    <location>
        <begin position="66"/>
        <end position="90"/>
    </location>
</feature>
<gene>
    <name evidence="13" type="ORF">DGYR_LOCUS801</name>
</gene>
<comment type="similarity">
    <text evidence="10">Belongs to the G-protein coupled receptor 1 family.</text>
</comment>
<feature type="transmembrane region" description="Helical" evidence="11">
    <location>
        <begin position="145"/>
        <end position="169"/>
    </location>
</feature>
<dbReference type="Proteomes" id="UP000549394">
    <property type="component" value="Unassembled WGS sequence"/>
</dbReference>
<keyword evidence="6 11" id="KW-0472">Membrane</keyword>
<comment type="caution">
    <text evidence="13">The sequence shown here is derived from an EMBL/GenBank/DDBJ whole genome shotgun (WGS) entry which is preliminary data.</text>
</comment>
<dbReference type="GO" id="GO:0005886">
    <property type="term" value="C:plasma membrane"/>
    <property type="evidence" value="ECO:0007669"/>
    <property type="project" value="UniProtKB-SubCell"/>
</dbReference>
<evidence type="ECO:0000256" key="2">
    <source>
        <dbReference type="ARBA" id="ARBA00022475"/>
    </source>
</evidence>
<keyword evidence="14" id="KW-1185">Reference proteome</keyword>
<evidence type="ECO:0000256" key="6">
    <source>
        <dbReference type="ARBA" id="ARBA00023136"/>
    </source>
</evidence>
<evidence type="ECO:0000256" key="8">
    <source>
        <dbReference type="ARBA" id="ARBA00023170"/>
    </source>
</evidence>
<dbReference type="Pfam" id="PF00001">
    <property type="entry name" value="7tm_1"/>
    <property type="match status" value="1"/>
</dbReference>
<dbReference type="Gene3D" id="1.20.1070.10">
    <property type="entry name" value="Rhodopsin 7-helix transmembrane proteins"/>
    <property type="match status" value="1"/>
</dbReference>
<dbReference type="SMART" id="SM01381">
    <property type="entry name" value="7TM_GPCR_Srsx"/>
    <property type="match status" value="1"/>
</dbReference>
<evidence type="ECO:0000256" key="4">
    <source>
        <dbReference type="ARBA" id="ARBA00022989"/>
    </source>
</evidence>
<dbReference type="AlphaFoldDB" id="A0A7I8V5R9"/>
<dbReference type="GO" id="GO:0001591">
    <property type="term" value="F:dopamine neurotransmitter receptor activity, coupled via Gi/Go"/>
    <property type="evidence" value="ECO:0007669"/>
    <property type="project" value="TreeGrafter"/>
</dbReference>
<keyword evidence="8 10" id="KW-0675">Receptor</keyword>
<feature type="transmembrane region" description="Helical" evidence="11">
    <location>
        <begin position="189"/>
        <end position="214"/>
    </location>
</feature>